<accession>A0A2P4XGQ1</accession>
<protein>
    <submittedName>
        <fullName evidence="1">Uncharacterized protein</fullName>
    </submittedName>
</protein>
<dbReference type="Proteomes" id="UP000237271">
    <property type="component" value="Unassembled WGS sequence"/>
</dbReference>
<keyword evidence="2" id="KW-1185">Reference proteome</keyword>
<evidence type="ECO:0000313" key="1">
    <source>
        <dbReference type="EMBL" id="POM64729.1"/>
    </source>
</evidence>
<gene>
    <name evidence="1" type="ORF">PHPALM_19697</name>
</gene>
<evidence type="ECO:0000313" key="2">
    <source>
        <dbReference type="Proteomes" id="UP000237271"/>
    </source>
</evidence>
<proteinExistence type="predicted"/>
<dbReference type="OrthoDB" id="413361at2759"/>
<comment type="caution">
    <text evidence="1">The sequence shown here is derived from an EMBL/GenBank/DDBJ whole genome shotgun (WGS) entry which is preliminary data.</text>
</comment>
<dbReference type="EMBL" id="NCKW01011057">
    <property type="protein sequence ID" value="POM64729.1"/>
    <property type="molecule type" value="Genomic_DNA"/>
</dbReference>
<dbReference type="AlphaFoldDB" id="A0A2P4XGQ1"/>
<name>A0A2P4XGQ1_9STRA</name>
<reference evidence="1 2" key="1">
    <citation type="journal article" date="2017" name="Genome Biol. Evol.">
        <title>Phytophthora megakarya and P. palmivora, closely related causal agents of cacao black pod rot, underwent increases in genome sizes and gene numbers by different mechanisms.</title>
        <authorList>
            <person name="Ali S.S."/>
            <person name="Shao J."/>
            <person name="Lary D.J."/>
            <person name="Kronmiller B."/>
            <person name="Shen D."/>
            <person name="Strem M.D."/>
            <person name="Amoako-Attah I."/>
            <person name="Akrofi A.Y."/>
            <person name="Begoude B.A."/>
            <person name="Ten Hoopen G.M."/>
            <person name="Coulibaly K."/>
            <person name="Kebe B.I."/>
            <person name="Melnick R.L."/>
            <person name="Guiltinan M.J."/>
            <person name="Tyler B.M."/>
            <person name="Meinhardt L.W."/>
            <person name="Bailey B.A."/>
        </authorList>
    </citation>
    <scope>NUCLEOTIDE SEQUENCE [LARGE SCALE GENOMIC DNA]</scope>
    <source>
        <strain evidence="2">sbr112.9</strain>
    </source>
</reference>
<organism evidence="1 2">
    <name type="scientific">Phytophthora palmivora</name>
    <dbReference type="NCBI Taxonomy" id="4796"/>
    <lineage>
        <taxon>Eukaryota</taxon>
        <taxon>Sar</taxon>
        <taxon>Stramenopiles</taxon>
        <taxon>Oomycota</taxon>
        <taxon>Peronosporomycetes</taxon>
        <taxon>Peronosporales</taxon>
        <taxon>Peronosporaceae</taxon>
        <taxon>Phytophthora</taxon>
    </lineage>
</organism>
<sequence length="269" mass="30586">MRRNVLLVEAVGMGRREFSSNVTMATLDKEAKAPEDVSSAVQKDILVEFRRHLGHLNYDSEERLLGHRNYRSQASQLPDVREKEAVVEPTVQQGHWRSLTYRQILQGVPGTHDGRRGKAVELFLVYFEKRCDCKIHVLRKDSESECESVDLFCKQTGVTRQRRESRNQSSKGKADRMHCTIMNTARRSATPSLGEFMVFGSPCTAYCDPKNNNFSQRPQLGLIVEIKGVQGLSTQGQRCGDATTRAKHRYTRQDYFAEDNAAAEEKPTM</sequence>